<dbReference type="Gene3D" id="3.30.390.10">
    <property type="entry name" value="Enolase-like, N-terminal domain"/>
    <property type="match status" value="1"/>
</dbReference>
<evidence type="ECO:0000313" key="5">
    <source>
        <dbReference type="EMBL" id="ANE48743.1"/>
    </source>
</evidence>
<organism evidence="5 6">
    <name type="scientific">Paenibacillus swuensis</name>
    <dbReference type="NCBI Taxonomy" id="1178515"/>
    <lineage>
        <taxon>Bacteria</taxon>
        <taxon>Bacillati</taxon>
        <taxon>Bacillota</taxon>
        <taxon>Bacilli</taxon>
        <taxon>Bacillales</taxon>
        <taxon>Paenibacillaceae</taxon>
        <taxon>Paenibacillus</taxon>
    </lineage>
</organism>
<proteinExistence type="predicted"/>
<dbReference type="InterPro" id="IPR029017">
    <property type="entry name" value="Enolase-like_N"/>
</dbReference>
<dbReference type="InterPro" id="IPR013342">
    <property type="entry name" value="Mandelate_racemase_C"/>
</dbReference>
<name>A0A172TPQ8_9BACL</name>
<dbReference type="SFLD" id="SFLDG00179">
    <property type="entry name" value="mandelate_racemase"/>
    <property type="match status" value="1"/>
</dbReference>
<dbReference type="KEGG" id="pswu:SY83_05330"/>
<dbReference type="AlphaFoldDB" id="A0A172TPQ8"/>
<dbReference type="PANTHER" id="PTHR13794:SF58">
    <property type="entry name" value="MITOCHONDRIAL ENOLASE SUPERFAMILY MEMBER 1"/>
    <property type="match status" value="1"/>
</dbReference>
<dbReference type="Pfam" id="PF13378">
    <property type="entry name" value="MR_MLE_C"/>
    <property type="match status" value="1"/>
</dbReference>
<protein>
    <recommendedName>
        <fullName evidence="4">Mandelate racemase/muconate lactonizing enzyme C-terminal domain-containing protein</fullName>
    </recommendedName>
</protein>
<evidence type="ECO:0000256" key="3">
    <source>
        <dbReference type="ARBA" id="ARBA00022842"/>
    </source>
</evidence>
<dbReference type="InterPro" id="IPR036849">
    <property type="entry name" value="Enolase-like_C_sf"/>
</dbReference>
<dbReference type="STRING" id="1178515.SY83_05330"/>
<keyword evidence="3" id="KW-0460">Magnesium</keyword>
<keyword evidence="6" id="KW-1185">Reference proteome</keyword>
<evidence type="ECO:0000259" key="4">
    <source>
        <dbReference type="SMART" id="SM00922"/>
    </source>
</evidence>
<dbReference type="CDD" id="cd03316">
    <property type="entry name" value="MR_like"/>
    <property type="match status" value="1"/>
</dbReference>
<dbReference type="SMART" id="SM00922">
    <property type="entry name" value="MR_MLE"/>
    <property type="match status" value="1"/>
</dbReference>
<feature type="domain" description="Mandelate racemase/muconate lactonizing enzyme C-terminal" evidence="4">
    <location>
        <begin position="134"/>
        <end position="233"/>
    </location>
</feature>
<dbReference type="InterPro" id="IPR046945">
    <property type="entry name" value="RHMD-like"/>
</dbReference>
<dbReference type="Gene3D" id="3.20.20.120">
    <property type="entry name" value="Enolase-like C-terminal domain"/>
    <property type="match status" value="1"/>
</dbReference>
<dbReference type="GO" id="GO:0000287">
    <property type="term" value="F:magnesium ion binding"/>
    <property type="evidence" value="ECO:0007669"/>
    <property type="project" value="TreeGrafter"/>
</dbReference>
<dbReference type="EMBL" id="CP011388">
    <property type="protein sequence ID" value="ANE48743.1"/>
    <property type="molecule type" value="Genomic_DNA"/>
</dbReference>
<dbReference type="InterPro" id="IPR029065">
    <property type="entry name" value="Enolase_C-like"/>
</dbReference>
<dbReference type="GO" id="GO:0016052">
    <property type="term" value="P:carbohydrate catabolic process"/>
    <property type="evidence" value="ECO:0007669"/>
    <property type="project" value="TreeGrafter"/>
</dbReference>
<comment type="cofactor">
    <cofactor evidence="1">
        <name>Mg(2+)</name>
        <dbReference type="ChEBI" id="CHEBI:18420"/>
    </cofactor>
</comment>
<dbReference type="SUPFAM" id="SSF54826">
    <property type="entry name" value="Enolase N-terminal domain-like"/>
    <property type="match status" value="1"/>
</dbReference>
<dbReference type="PATRIC" id="fig|1178515.4.peg.1082"/>
<dbReference type="Pfam" id="PF02746">
    <property type="entry name" value="MR_MLE_N"/>
    <property type="match status" value="1"/>
</dbReference>
<dbReference type="SUPFAM" id="SSF51604">
    <property type="entry name" value="Enolase C-terminal domain-like"/>
    <property type="match status" value="1"/>
</dbReference>
<reference evidence="5 6" key="1">
    <citation type="submission" date="2015-01" db="EMBL/GenBank/DDBJ databases">
        <title>Paenibacillus swuensis/DY6/whole genome sequencing.</title>
        <authorList>
            <person name="Kim M.K."/>
            <person name="Srinivasan S."/>
            <person name="Lee J.-J."/>
        </authorList>
    </citation>
    <scope>NUCLEOTIDE SEQUENCE [LARGE SCALE GENOMIC DNA]</scope>
    <source>
        <strain evidence="5 6">DY6</strain>
    </source>
</reference>
<dbReference type="Proteomes" id="UP000076927">
    <property type="component" value="Chromosome"/>
</dbReference>
<evidence type="ECO:0000256" key="2">
    <source>
        <dbReference type="ARBA" id="ARBA00022723"/>
    </source>
</evidence>
<evidence type="ECO:0000313" key="6">
    <source>
        <dbReference type="Proteomes" id="UP000076927"/>
    </source>
</evidence>
<dbReference type="SFLD" id="SFLDS00001">
    <property type="entry name" value="Enolase"/>
    <property type="match status" value="1"/>
</dbReference>
<dbReference type="InterPro" id="IPR013341">
    <property type="entry name" value="Mandelate_racemase_N_dom"/>
</dbReference>
<evidence type="ECO:0000256" key="1">
    <source>
        <dbReference type="ARBA" id="ARBA00001946"/>
    </source>
</evidence>
<dbReference type="GO" id="GO:0016836">
    <property type="term" value="F:hydro-lyase activity"/>
    <property type="evidence" value="ECO:0007669"/>
    <property type="project" value="TreeGrafter"/>
</dbReference>
<keyword evidence="2" id="KW-0479">Metal-binding</keyword>
<gene>
    <name evidence="5" type="ORF">SY83_05330</name>
</gene>
<sequence>MADEATDSRGPKYALIVKVNTDEGISGIADCDSHPHIMKTLIDAPTYIAGFCEGLKHAVIGKNPWEYDKIWSDMYRASFYHGRRGAAIHAMSAIDVCLWDIIGKAARQPVSVMLGARNHERITAYASTLFRPTPEGMKEAVRKYRDLGFKAMKFGWGVVTEDPRKAVKLVEAAREEAGQEMDIMIDGMWTSDVKLAIQIVKELERYNVFFVEEPLKSDNLEGYRKLSNAVNARIACGEQLGGLYEYRQLITEGDVDVIQPDITRAGGLTETRKLVTMVEQAGKLLIPHAWTSDILTAASLHLNAYQLNPVFQEFCTNDTPLSRDLVLNPLRLEADGTLQVPGGPGLGVELNEEAVRKYTTDYVLITA</sequence>
<accession>A0A172TPQ8</accession>
<dbReference type="PANTHER" id="PTHR13794">
    <property type="entry name" value="ENOLASE SUPERFAMILY, MANDELATE RACEMASE"/>
    <property type="match status" value="1"/>
</dbReference>